<evidence type="ECO:0000313" key="4">
    <source>
        <dbReference type="EMBL" id="MBP3958627.1"/>
    </source>
</evidence>
<accession>A0ABS5BY06</accession>
<comment type="caution">
    <text evidence="4">The sequence shown here is derived from an EMBL/GenBank/DDBJ whole genome shotgun (WGS) entry which is preliminary data.</text>
</comment>
<dbReference type="SUPFAM" id="SSF55729">
    <property type="entry name" value="Acyl-CoA N-acyltransferases (Nat)"/>
    <property type="match status" value="2"/>
</dbReference>
<dbReference type="InterPro" id="IPR000182">
    <property type="entry name" value="GNAT_dom"/>
</dbReference>
<keyword evidence="1 4" id="KW-0808">Transferase</keyword>
<keyword evidence="5" id="KW-1185">Reference proteome</keyword>
<dbReference type="InterPro" id="IPR016181">
    <property type="entry name" value="Acyl_CoA_acyltransferase"/>
</dbReference>
<dbReference type="RefSeq" id="WP_210658787.1">
    <property type="nucleotide sequence ID" value="NZ_JAGKQQ010000001.1"/>
</dbReference>
<dbReference type="PANTHER" id="PTHR43877">
    <property type="entry name" value="AMINOALKYLPHOSPHONATE N-ACETYLTRANSFERASE-RELATED-RELATED"/>
    <property type="match status" value="1"/>
</dbReference>
<dbReference type="GO" id="GO:0016746">
    <property type="term" value="F:acyltransferase activity"/>
    <property type="evidence" value="ECO:0007669"/>
    <property type="project" value="UniProtKB-KW"/>
</dbReference>
<protein>
    <submittedName>
        <fullName evidence="4">GNAT family N-acetyltransferase</fullName>
        <ecNumber evidence="4">2.3.1.-</ecNumber>
    </submittedName>
</protein>
<dbReference type="Pfam" id="PF00583">
    <property type="entry name" value="Acetyltransf_1"/>
    <property type="match status" value="1"/>
</dbReference>
<dbReference type="PROSITE" id="PS51186">
    <property type="entry name" value="GNAT"/>
    <property type="match status" value="1"/>
</dbReference>
<feature type="domain" description="N-acetyltransferase" evidence="3">
    <location>
        <begin position="165"/>
        <end position="294"/>
    </location>
</feature>
<organism evidence="4 5">
    <name type="scientific">Gemmata palustris</name>
    <dbReference type="NCBI Taxonomy" id="2822762"/>
    <lineage>
        <taxon>Bacteria</taxon>
        <taxon>Pseudomonadati</taxon>
        <taxon>Planctomycetota</taxon>
        <taxon>Planctomycetia</taxon>
        <taxon>Gemmatales</taxon>
        <taxon>Gemmataceae</taxon>
        <taxon>Gemmata</taxon>
    </lineage>
</organism>
<dbReference type="CDD" id="cd04301">
    <property type="entry name" value="NAT_SF"/>
    <property type="match status" value="1"/>
</dbReference>
<reference evidence="4 5" key="1">
    <citation type="submission" date="2021-04" db="EMBL/GenBank/DDBJ databases">
        <authorList>
            <person name="Ivanova A."/>
        </authorList>
    </citation>
    <scope>NUCLEOTIDE SEQUENCE [LARGE SCALE GENOMIC DNA]</scope>
    <source>
        <strain evidence="4 5">G18</strain>
    </source>
</reference>
<dbReference type="PANTHER" id="PTHR43877:SF2">
    <property type="entry name" value="AMINOALKYLPHOSPHONATE N-ACETYLTRANSFERASE-RELATED"/>
    <property type="match status" value="1"/>
</dbReference>
<gene>
    <name evidence="4" type="ORF">J8F10_25550</name>
</gene>
<keyword evidence="2 4" id="KW-0012">Acyltransferase</keyword>
<dbReference type="InterPro" id="IPR050832">
    <property type="entry name" value="Bact_Acetyltransf"/>
</dbReference>
<evidence type="ECO:0000313" key="5">
    <source>
        <dbReference type="Proteomes" id="UP000676565"/>
    </source>
</evidence>
<dbReference type="EMBL" id="JAGKQQ010000001">
    <property type="protein sequence ID" value="MBP3958627.1"/>
    <property type="molecule type" value="Genomic_DNA"/>
</dbReference>
<name>A0ABS5BY06_9BACT</name>
<evidence type="ECO:0000256" key="2">
    <source>
        <dbReference type="ARBA" id="ARBA00023315"/>
    </source>
</evidence>
<evidence type="ECO:0000259" key="3">
    <source>
        <dbReference type="PROSITE" id="PS51186"/>
    </source>
</evidence>
<proteinExistence type="predicted"/>
<sequence length="294" mass="32472">MSRFDVSQAAPHELLPACRLLFARSGAADRDQFVERCHDRLLSDGEASRIFVARESGRLRAAALVQTLPGALGIALPPRGHSRQFEDAVTAAACAWLRERGVKVCQAFAAQNERDEMAPLERHGFKHTTQLVFLRHSGTRTKSSAQPTPRLTFAFSAPPLVDHMEDTLLATHIDSLDCPELNRPRTAAEIMRGFAETPHSEWYLATRGDEHVGLAIIEPGAEGAIDLTYLGIEPTKRGRGFGSELLNFVITSVAYSGPLNVSVDARNAPAMRLYARHGFAEYDRREVWLASWSI</sequence>
<dbReference type="Gene3D" id="3.40.630.30">
    <property type="match status" value="1"/>
</dbReference>
<dbReference type="Proteomes" id="UP000676565">
    <property type="component" value="Unassembled WGS sequence"/>
</dbReference>
<evidence type="ECO:0000256" key="1">
    <source>
        <dbReference type="ARBA" id="ARBA00022679"/>
    </source>
</evidence>
<dbReference type="EC" id="2.3.1.-" evidence="4"/>